<name>A0A2S7XQV6_9GAMM</name>
<proteinExistence type="predicted"/>
<evidence type="ECO:0000313" key="1">
    <source>
        <dbReference type="EMBL" id="PQJ96036.1"/>
    </source>
</evidence>
<protein>
    <submittedName>
        <fullName evidence="1">Uncharacterized protein</fullName>
    </submittedName>
</protein>
<gene>
    <name evidence="1" type="ORF">CXB77_09370</name>
</gene>
<comment type="caution">
    <text evidence="1">The sequence shown here is derived from an EMBL/GenBank/DDBJ whole genome shotgun (WGS) entry which is preliminary data.</text>
</comment>
<keyword evidence="2" id="KW-1185">Reference proteome</keyword>
<dbReference type="Proteomes" id="UP000239936">
    <property type="component" value="Unassembled WGS sequence"/>
</dbReference>
<evidence type="ECO:0000313" key="2">
    <source>
        <dbReference type="Proteomes" id="UP000239936"/>
    </source>
</evidence>
<dbReference type="AlphaFoldDB" id="A0A2S7XQV6"/>
<reference evidence="1 2" key="1">
    <citation type="submission" date="2018-01" db="EMBL/GenBank/DDBJ databases">
        <title>The complete genome sequence of Chromatium okenii LaCa, a purple sulfur bacterium with a turbulent life.</title>
        <authorList>
            <person name="Luedin S.M."/>
            <person name="Liechti N."/>
            <person name="Storelli N."/>
            <person name="Danza F."/>
            <person name="Wittwer M."/>
            <person name="Pothier J.F."/>
            <person name="Tonolla M.A."/>
        </authorList>
    </citation>
    <scope>NUCLEOTIDE SEQUENCE [LARGE SCALE GENOMIC DNA]</scope>
    <source>
        <strain evidence="1 2">LaCa</strain>
    </source>
</reference>
<sequence>MPPSASSFFETAQQWWQSFTLTLERFIAPDKVAKLEATQHLEVATVLIEALREHLAEDQLDQARAALEQLLPLTASLPVDLQQEIARLEAMLADQPQQDI</sequence>
<accession>A0A2S7XQV6</accession>
<dbReference type="EMBL" id="PPGH01000035">
    <property type="protein sequence ID" value="PQJ96036.1"/>
    <property type="molecule type" value="Genomic_DNA"/>
</dbReference>
<organism evidence="1 2">
    <name type="scientific">Chromatium okenii</name>
    <dbReference type="NCBI Taxonomy" id="61644"/>
    <lineage>
        <taxon>Bacteria</taxon>
        <taxon>Pseudomonadati</taxon>
        <taxon>Pseudomonadota</taxon>
        <taxon>Gammaproteobacteria</taxon>
        <taxon>Chromatiales</taxon>
        <taxon>Chromatiaceae</taxon>
        <taxon>Chromatium</taxon>
    </lineage>
</organism>